<dbReference type="InterPro" id="IPR021133">
    <property type="entry name" value="HEAT_type_2"/>
</dbReference>
<dbReference type="InterPro" id="IPR051023">
    <property type="entry name" value="PP2A_Regulatory_Subunit_A"/>
</dbReference>
<dbReference type="EMBL" id="FN657682">
    <property type="protein sequence ID" value="CBY42954.1"/>
    <property type="molecule type" value="Genomic_DNA"/>
</dbReference>
<keyword evidence="1" id="KW-0677">Repeat</keyword>
<organism evidence="4">
    <name type="scientific">Oikopleura dioica</name>
    <name type="common">Tunicate</name>
    <dbReference type="NCBI Taxonomy" id="34765"/>
    <lineage>
        <taxon>Eukaryota</taxon>
        <taxon>Metazoa</taxon>
        <taxon>Chordata</taxon>
        <taxon>Tunicata</taxon>
        <taxon>Appendicularia</taxon>
        <taxon>Copelata</taxon>
        <taxon>Oikopleuridae</taxon>
        <taxon>Oikopleura</taxon>
    </lineage>
</organism>
<sequence>MDQSMLDQYTALEMLTPLEKFKKYVESTNVFERQAAGRMLCDTAESCDTKDEFSSAMMYVSRLSVDPEPSVRAELIEKVPGLVRICNEKLARLDLDASLIEDEILPLVINYLEDVTNNVRKTAQAALVAILDFFSHEVCHKKILPNIIALSSKQNDDHRTEAVILLAKLCPILGEKITVEEILPEYIKACQDELFHVRKVAAQQAPEVAKQVGPSVTESMILPHFAGLAEDVVWGVRKACSDSMAALSDHVSATVRDEQLCPMFVDLLNDESRWVRISSYQELGKFIATFAKPHNSNDESFVVEEAEFNAMKFWKEQLPEVDFDALLLDEEPPPVSEKVVEKYNSSDDSEADQDHSELPEADQDIATEEQKKQTFEQSIKNNIVFVDHDEDVPINYAEGDESHGSLLNHFTDMNIEDQASDANTSDPFDPEKMDDDDVDIELPSNRNAGYNAYLGNDDGFSASSLRSDTPDDLDGANDHIEPQDVIPEVLLKYFIWMTTPKKLGNEFHDSELARHCAFSLPGVALTLGKKNWKCLRQVYSTLANDVQWKVRRTLASSIHEIAKILGENLTVKELEPIFRTFLSVSLLKIICK</sequence>
<dbReference type="GO" id="GO:0019888">
    <property type="term" value="F:protein phosphatase regulator activity"/>
    <property type="evidence" value="ECO:0007669"/>
    <property type="project" value="TreeGrafter"/>
</dbReference>
<reference evidence="4" key="1">
    <citation type="journal article" date="2010" name="Science">
        <title>Plasticity of animal genome architecture unmasked by rapid evolution of a pelagic tunicate.</title>
        <authorList>
            <person name="Denoeud F."/>
            <person name="Henriet S."/>
            <person name="Mungpakdee S."/>
            <person name="Aury J.M."/>
            <person name="Da Silva C."/>
            <person name="Brinkmann H."/>
            <person name="Mikhaleva J."/>
            <person name="Olsen L.C."/>
            <person name="Jubin C."/>
            <person name="Canestro C."/>
            <person name="Bouquet J.M."/>
            <person name="Danks G."/>
            <person name="Poulain J."/>
            <person name="Campsteijn C."/>
            <person name="Adamski M."/>
            <person name="Cross I."/>
            <person name="Yadetie F."/>
            <person name="Muffato M."/>
            <person name="Louis A."/>
            <person name="Butcher S."/>
            <person name="Tsagkogeorga G."/>
            <person name="Konrad A."/>
            <person name="Singh S."/>
            <person name="Jensen M.F."/>
            <person name="Cong E.H."/>
            <person name="Eikeseth-Otteraa H."/>
            <person name="Noel B."/>
            <person name="Anthouard V."/>
            <person name="Porcel B.M."/>
            <person name="Kachouri-Lafond R."/>
            <person name="Nishino A."/>
            <person name="Ugolini M."/>
            <person name="Chourrout P."/>
            <person name="Nishida H."/>
            <person name="Aasland R."/>
            <person name="Huzurbazar S."/>
            <person name="Westhof E."/>
            <person name="Delsuc F."/>
            <person name="Lehrach H."/>
            <person name="Reinhardt R."/>
            <person name="Weissenbach J."/>
            <person name="Roy S.W."/>
            <person name="Artiguenave F."/>
            <person name="Postlethwait J.H."/>
            <person name="Manak J.R."/>
            <person name="Thompson E.M."/>
            <person name="Jaillon O."/>
            <person name="Du Pasquier L."/>
            <person name="Boudinot P."/>
            <person name="Liberles D.A."/>
            <person name="Volff J.N."/>
            <person name="Philippe H."/>
            <person name="Lenhard B."/>
            <person name="Roest Crollius H."/>
            <person name="Wincker P."/>
            <person name="Chourrout D."/>
        </authorList>
    </citation>
    <scope>NUCLEOTIDE SEQUENCE [LARGE SCALE GENOMIC DNA]</scope>
</reference>
<proteinExistence type="predicted"/>
<feature type="region of interest" description="Disordered" evidence="3">
    <location>
        <begin position="337"/>
        <end position="360"/>
    </location>
</feature>
<accession>E4Z5H6</accession>
<dbReference type="InterPro" id="IPR011989">
    <property type="entry name" value="ARM-like"/>
</dbReference>
<dbReference type="PANTHER" id="PTHR10648:SF1">
    <property type="entry name" value="SERINE_THREONINE-PROTEIN PHOSPHATASE 4 REGULATORY SUBUNIT 1"/>
    <property type="match status" value="1"/>
</dbReference>
<evidence type="ECO:0000313" key="4">
    <source>
        <dbReference type="EMBL" id="CBY42954.1"/>
    </source>
</evidence>
<evidence type="ECO:0000256" key="3">
    <source>
        <dbReference type="SAM" id="MobiDB-lite"/>
    </source>
</evidence>
<gene>
    <name evidence="4" type="ORF">GSOID_T00026692001</name>
</gene>
<dbReference type="Proteomes" id="UP000011014">
    <property type="component" value="Unassembled WGS sequence"/>
</dbReference>
<dbReference type="GO" id="GO:0005737">
    <property type="term" value="C:cytoplasm"/>
    <property type="evidence" value="ECO:0007669"/>
    <property type="project" value="TreeGrafter"/>
</dbReference>
<name>E4Z5H6_OIKDI</name>
<dbReference type="SUPFAM" id="SSF48371">
    <property type="entry name" value="ARM repeat"/>
    <property type="match status" value="1"/>
</dbReference>
<evidence type="ECO:0000256" key="2">
    <source>
        <dbReference type="PROSITE-ProRule" id="PRU00103"/>
    </source>
</evidence>
<protein>
    <recommendedName>
        <fullName evidence="5">TOG domain-containing protein</fullName>
    </recommendedName>
</protein>
<feature type="repeat" description="HEAT" evidence="2">
    <location>
        <begin position="260"/>
        <end position="298"/>
    </location>
</feature>
<evidence type="ECO:0000256" key="1">
    <source>
        <dbReference type="ARBA" id="ARBA00022737"/>
    </source>
</evidence>
<feature type="repeat" description="HEAT" evidence="2">
    <location>
        <begin position="104"/>
        <end position="142"/>
    </location>
</feature>
<dbReference type="PROSITE" id="PS50077">
    <property type="entry name" value="HEAT_REPEAT"/>
    <property type="match status" value="4"/>
</dbReference>
<feature type="repeat" description="HEAT" evidence="2">
    <location>
        <begin position="535"/>
        <end position="573"/>
    </location>
</feature>
<dbReference type="Gene3D" id="1.25.10.10">
    <property type="entry name" value="Leucine-rich Repeat Variant"/>
    <property type="match status" value="2"/>
</dbReference>
<dbReference type="PANTHER" id="PTHR10648">
    <property type="entry name" value="SERINE/THREONINE-PROTEIN PHOSPHATASE PP2A 65 KDA REGULATORY SUBUNIT"/>
    <property type="match status" value="1"/>
</dbReference>
<feature type="repeat" description="HEAT" evidence="2">
    <location>
        <begin position="182"/>
        <end position="220"/>
    </location>
</feature>
<dbReference type="InterPro" id="IPR016024">
    <property type="entry name" value="ARM-type_fold"/>
</dbReference>
<evidence type="ECO:0008006" key="5">
    <source>
        <dbReference type="Google" id="ProtNLM"/>
    </source>
</evidence>
<dbReference type="AlphaFoldDB" id="E4Z5H6"/>